<evidence type="ECO:0000256" key="4">
    <source>
        <dbReference type="ARBA" id="ARBA00022723"/>
    </source>
</evidence>
<dbReference type="GO" id="GO:0006020">
    <property type="term" value="P:inositol metabolic process"/>
    <property type="evidence" value="ECO:0007669"/>
    <property type="project" value="TreeGrafter"/>
</dbReference>
<dbReference type="Proteomes" id="UP000886887">
    <property type="component" value="Unassembled WGS sequence"/>
</dbReference>
<dbReference type="Gene3D" id="3.40.190.80">
    <property type="match status" value="1"/>
</dbReference>
<evidence type="ECO:0000313" key="10">
    <source>
        <dbReference type="Proteomes" id="UP000886887"/>
    </source>
</evidence>
<evidence type="ECO:0000313" key="9">
    <source>
        <dbReference type="EMBL" id="HIQ72111.1"/>
    </source>
</evidence>
<feature type="binding site" evidence="7">
    <location>
        <position position="64"/>
    </location>
    <ligand>
        <name>Mg(2+)</name>
        <dbReference type="ChEBI" id="CHEBI:18420"/>
        <label>1</label>
        <note>catalytic</note>
    </ligand>
</feature>
<dbReference type="GO" id="GO:0007165">
    <property type="term" value="P:signal transduction"/>
    <property type="evidence" value="ECO:0007669"/>
    <property type="project" value="TreeGrafter"/>
</dbReference>
<evidence type="ECO:0000256" key="5">
    <source>
        <dbReference type="ARBA" id="ARBA00022801"/>
    </source>
</evidence>
<dbReference type="InterPro" id="IPR033942">
    <property type="entry name" value="IMPase"/>
</dbReference>
<dbReference type="CDD" id="cd01639">
    <property type="entry name" value="IMPase"/>
    <property type="match status" value="1"/>
</dbReference>
<dbReference type="InterPro" id="IPR020583">
    <property type="entry name" value="Inositol_monoP_metal-BS"/>
</dbReference>
<dbReference type="PANTHER" id="PTHR20854:SF4">
    <property type="entry name" value="INOSITOL-1-MONOPHOSPHATASE-RELATED"/>
    <property type="match status" value="1"/>
</dbReference>
<dbReference type="PANTHER" id="PTHR20854">
    <property type="entry name" value="INOSITOL MONOPHOSPHATASE"/>
    <property type="match status" value="1"/>
</dbReference>
<proteinExistence type="inferred from homology"/>
<evidence type="ECO:0000256" key="8">
    <source>
        <dbReference type="RuleBase" id="RU364068"/>
    </source>
</evidence>
<feature type="binding site" evidence="7">
    <location>
        <position position="207"/>
    </location>
    <ligand>
        <name>Mg(2+)</name>
        <dbReference type="ChEBI" id="CHEBI:18420"/>
        <label>1</label>
        <note>catalytic</note>
    </ligand>
</feature>
<dbReference type="GO" id="GO:0046872">
    <property type="term" value="F:metal ion binding"/>
    <property type="evidence" value="ECO:0007669"/>
    <property type="project" value="UniProtKB-KW"/>
</dbReference>
<dbReference type="InterPro" id="IPR020550">
    <property type="entry name" value="Inositol_monophosphatase_CS"/>
</dbReference>
<keyword evidence="5 8" id="KW-0378">Hydrolase</keyword>
<comment type="similarity">
    <text evidence="3 8">Belongs to the inositol monophosphatase superfamily.</text>
</comment>
<comment type="catalytic activity">
    <reaction evidence="1 8">
        <text>a myo-inositol phosphate + H2O = myo-inositol + phosphate</text>
        <dbReference type="Rhea" id="RHEA:24056"/>
        <dbReference type="ChEBI" id="CHEBI:15377"/>
        <dbReference type="ChEBI" id="CHEBI:17268"/>
        <dbReference type="ChEBI" id="CHEBI:43474"/>
        <dbReference type="ChEBI" id="CHEBI:84139"/>
        <dbReference type="EC" id="3.1.3.25"/>
    </reaction>
</comment>
<feature type="binding site" evidence="7">
    <location>
        <position position="80"/>
    </location>
    <ligand>
        <name>Mg(2+)</name>
        <dbReference type="ChEBI" id="CHEBI:18420"/>
        <label>1</label>
        <note>catalytic</note>
    </ligand>
</feature>
<evidence type="ECO:0000256" key="2">
    <source>
        <dbReference type="ARBA" id="ARBA00001946"/>
    </source>
</evidence>
<evidence type="ECO:0000256" key="3">
    <source>
        <dbReference type="ARBA" id="ARBA00009759"/>
    </source>
</evidence>
<accession>A0A9D1CQN8</accession>
<name>A0A9D1CQN8_9FIRM</name>
<evidence type="ECO:0000256" key="1">
    <source>
        <dbReference type="ARBA" id="ARBA00001033"/>
    </source>
</evidence>
<evidence type="ECO:0000256" key="6">
    <source>
        <dbReference type="ARBA" id="ARBA00022842"/>
    </source>
</evidence>
<dbReference type="EMBL" id="DVFJ01000028">
    <property type="protein sequence ID" value="HIQ72111.1"/>
    <property type="molecule type" value="Genomic_DNA"/>
</dbReference>
<comment type="cofactor">
    <cofactor evidence="2 7 8">
        <name>Mg(2+)</name>
        <dbReference type="ChEBI" id="CHEBI:18420"/>
    </cofactor>
</comment>
<keyword evidence="4 7" id="KW-0479">Metal-binding</keyword>
<dbReference type="PRINTS" id="PR01959">
    <property type="entry name" value="SBIMPHPHTASE"/>
</dbReference>
<feature type="binding site" evidence="7">
    <location>
        <position position="82"/>
    </location>
    <ligand>
        <name>Mg(2+)</name>
        <dbReference type="ChEBI" id="CHEBI:18420"/>
        <label>1</label>
        <note>catalytic</note>
    </ligand>
</feature>
<reference evidence="9" key="2">
    <citation type="journal article" date="2021" name="PeerJ">
        <title>Extensive microbial diversity within the chicken gut microbiome revealed by metagenomics and culture.</title>
        <authorList>
            <person name="Gilroy R."/>
            <person name="Ravi A."/>
            <person name="Getino M."/>
            <person name="Pursley I."/>
            <person name="Horton D.L."/>
            <person name="Alikhan N.F."/>
            <person name="Baker D."/>
            <person name="Gharbi K."/>
            <person name="Hall N."/>
            <person name="Watson M."/>
            <person name="Adriaenssens E.M."/>
            <person name="Foster-Nyarko E."/>
            <person name="Jarju S."/>
            <person name="Secka A."/>
            <person name="Antonio M."/>
            <person name="Oren A."/>
            <person name="Chaudhuri R.R."/>
            <person name="La Ragione R."/>
            <person name="Hildebrand F."/>
            <person name="Pallen M.J."/>
        </authorList>
    </citation>
    <scope>NUCLEOTIDE SEQUENCE</scope>
    <source>
        <strain evidence="9">ChiSxjej2B14-6234</strain>
    </source>
</reference>
<dbReference type="Gene3D" id="3.30.540.10">
    <property type="entry name" value="Fructose-1,6-Bisphosphatase, subunit A, domain 1"/>
    <property type="match status" value="1"/>
</dbReference>
<dbReference type="SUPFAM" id="SSF56655">
    <property type="entry name" value="Carbohydrate phosphatase"/>
    <property type="match status" value="1"/>
</dbReference>
<dbReference type="PROSITE" id="PS00629">
    <property type="entry name" value="IMP_1"/>
    <property type="match status" value="1"/>
</dbReference>
<dbReference type="InterPro" id="IPR000760">
    <property type="entry name" value="Inositol_monophosphatase-like"/>
</dbReference>
<organism evidence="9 10">
    <name type="scientific">Candidatus Onthenecus intestinigallinarum</name>
    <dbReference type="NCBI Taxonomy" id="2840875"/>
    <lineage>
        <taxon>Bacteria</taxon>
        <taxon>Bacillati</taxon>
        <taxon>Bacillota</taxon>
        <taxon>Clostridia</taxon>
        <taxon>Eubacteriales</taxon>
        <taxon>Candidatus Onthenecus</taxon>
    </lineage>
</organism>
<comment type="caution">
    <text evidence="9">The sequence shown here is derived from an EMBL/GenBank/DDBJ whole genome shotgun (WGS) entry which is preliminary data.</text>
</comment>
<feature type="binding site" evidence="7">
    <location>
        <position position="83"/>
    </location>
    <ligand>
        <name>Mg(2+)</name>
        <dbReference type="ChEBI" id="CHEBI:18420"/>
        <label>1</label>
        <note>catalytic</note>
    </ligand>
</feature>
<protein>
    <recommendedName>
        <fullName evidence="8">Inositol-1-monophosphatase</fullName>
        <ecNumber evidence="8">3.1.3.25</ecNumber>
    </recommendedName>
</protein>
<gene>
    <name evidence="9" type="ORF">IAB73_07900</name>
</gene>
<dbReference type="Pfam" id="PF00459">
    <property type="entry name" value="Inositol_P"/>
    <property type="match status" value="1"/>
</dbReference>
<dbReference type="AlphaFoldDB" id="A0A9D1CQN8"/>
<dbReference type="GO" id="GO:0008934">
    <property type="term" value="F:inositol monophosphate 1-phosphatase activity"/>
    <property type="evidence" value="ECO:0007669"/>
    <property type="project" value="InterPro"/>
</dbReference>
<keyword evidence="6 7" id="KW-0460">Magnesium</keyword>
<dbReference type="PROSITE" id="PS00630">
    <property type="entry name" value="IMP_2"/>
    <property type="match status" value="1"/>
</dbReference>
<dbReference type="EC" id="3.1.3.25" evidence="8"/>
<dbReference type="InterPro" id="IPR022337">
    <property type="entry name" value="Inositol_monophosphatase_SuhB"/>
</dbReference>
<dbReference type="GO" id="GO:0046854">
    <property type="term" value="P:phosphatidylinositol phosphate biosynthetic process"/>
    <property type="evidence" value="ECO:0007669"/>
    <property type="project" value="InterPro"/>
</dbReference>
<sequence>MDKLLLGVCEAARAAGMRMLNAGEVRVREKEGHANFVTNLDEAVQAQLIAALTPMLAGARFIAEEKQNEAAPDGYTWVIDPIDGTQNFISGLRHSAVSVALLRDGRPVLGAVYDPYADELFAARAGGGARLNGREIRVSERAFDRGVIAFGTAPYNLELTDRSFAAAKAVFLACCDVRRSGSAALDLCGVAAGRFEGYFELRLSPWDYAAGSLIVQEAGGRVGAIAPDTWGFERPIGVLAAPPQAFDALKAVVEGVKGGETP</sequence>
<evidence type="ECO:0000256" key="7">
    <source>
        <dbReference type="PIRSR" id="PIRSR600760-2"/>
    </source>
</evidence>
<reference evidence="9" key="1">
    <citation type="submission" date="2020-10" db="EMBL/GenBank/DDBJ databases">
        <authorList>
            <person name="Gilroy R."/>
        </authorList>
    </citation>
    <scope>NUCLEOTIDE SEQUENCE</scope>
    <source>
        <strain evidence="9">ChiSxjej2B14-6234</strain>
    </source>
</reference>
<dbReference type="PRINTS" id="PR00377">
    <property type="entry name" value="IMPHPHTASES"/>
</dbReference>